<evidence type="ECO:0000256" key="2">
    <source>
        <dbReference type="SAM" id="SignalP"/>
    </source>
</evidence>
<protein>
    <submittedName>
        <fullName evidence="4">Competence protein ComEA helix-hairpin-helix repeat protein</fullName>
    </submittedName>
</protein>
<dbReference type="NCBIfam" id="TIGR00426">
    <property type="entry name" value="competence protein ComEA helix-hairpin-helix repeat region"/>
    <property type="match status" value="1"/>
</dbReference>
<dbReference type="GO" id="GO:0006281">
    <property type="term" value="P:DNA repair"/>
    <property type="evidence" value="ECO:0007669"/>
    <property type="project" value="InterPro"/>
</dbReference>
<dbReference type="AlphaFoldDB" id="A0A248LLF0"/>
<dbReference type="GO" id="GO:0015627">
    <property type="term" value="C:type II protein secretion system complex"/>
    <property type="evidence" value="ECO:0007669"/>
    <property type="project" value="TreeGrafter"/>
</dbReference>
<reference evidence="5" key="1">
    <citation type="submission" date="2017-06" db="EMBL/GenBank/DDBJ databases">
        <title>Whole genome sequence of Laribacter hongkongensis LHGZ1.</title>
        <authorList>
            <person name="Chen D."/>
            <person name="Wu H."/>
            <person name="Chen J."/>
        </authorList>
    </citation>
    <scope>NUCLEOTIDE SEQUENCE [LARGE SCALE GENOMIC DNA]</scope>
    <source>
        <strain evidence="5">LHGZ1</strain>
    </source>
</reference>
<dbReference type="SMART" id="SM00278">
    <property type="entry name" value="HhH1"/>
    <property type="match status" value="2"/>
</dbReference>
<evidence type="ECO:0000313" key="4">
    <source>
        <dbReference type="EMBL" id="ASJ25385.1"/>
    </source>
</evidence>
<dbReference type="InterPro" id="IPR004509">
    <property type="entry name" value="Competence_ComEA_HhH"/>
</dbReference>
<dbReference type="RefSeq" id="WP_088861990.1">
    <property type="nucleotide sequence ID" value="NZ_CP022115.1"/>
</dbReference>
<dbReference type="GO" id="GO:0015628">
    <property type="term" value="P:protein secretion by the type II secretion system"/>
    <property type="evidence" value="ECO:0007669"/>
    <property type="project" value="TreeGrafter"/>
</dbReference>
<name>A0A248LLF0_9NEIS</name>
<feature type="signal peptide" evidence="2">
    <location>
        <begin position="1"/>
        <end position="21"/>
    </location>
</feature>
<accession>A0A248LLF0</accession>
<feature type="domain" description="Helix-hairpin-helix DNA-binding motif class 1" evidence="3">
    <location>
        <begin position="31"/>
        <end position="50"/>
    </location>
</feature>
<dbReference type="PANTHER" id="PTHR21180">
    <property type="entry name" value="ENDONUCLEASE/EXONUCLEASE/PHOSPHATASE FAMILY DOMAIN-CONTAINING PROTEIN 1"/>
    <property type="match status" value="1"/>
</dbReference>
<dbReference type="OrthoDB" id="8687931at2"/>
<organism evidence="4 5">
    <name type="scientific">Laribacter hongkongensis</name>
    <dbReference type="NCBI Taxonomy" id="168471"/>
    <lineage>
        <taxon>Bacteria</taxon>
        <taxon>Pseudomonadati</taxon>
        <taxon>Pseudomonadota</taxon>
        <taxon>Betaproteobacteria</taxon>
        <taxon>Neisseriales</taxon>
        <taxon>Aquaspirillaceae</taxon>
        <taxon>Laribacter</taxon>
    </lineage>
</organism>
<gene>
    <name evidence="4" type="ORF">LHGZ1_2554</name>
</gene>
<dbReference type="PANTHER" id="PTHR21180:SF32">
    <property type="entry name" value="ENDONUCLEASE_EXONUCLEASE_PHOSPHATASE FAMILY DOMAIN-CONTAINING PROTEIN 1"/>
    <property type="match status" value="1"/>
</dbReference>
<feature type="compositionally biased region" description="Pro residues" evidence="1">
    <location>
        <begin position="116"/>
        <end position="125"/>
    </location>
</feature>
<dbReference type="SUPFAM" id="SSF47781">
    <property type="entry name" value="RuvA domain 2-like"/>
    <property type="match status" value="1"/>
</dbReference>
<keyword evidence="2" id="KW-0732">Signal</keyword>
<feature type="chain" id="PRO_5012083379" evidence="2">
    <location>
        <begin position="22"/>
        <end position="161"/>
    </location>
</feature>
<evidence type="ECO:0000259" key="3">
    <source>
        <dbReference type="SMART" id="SM00278"/>
    </source>
</evidence>
<proteinExistence type="predicted"/>
<sequence length="161" mass="16199">MPLRPTLLALAALLCSPFVLAAVNVNTASRAELESLPEIGPVKAQAILDWRQQHGPFKSVDDLRNVPGIGDKTLATIRKDVATSGPTSLPAHAAKPAPAGKPATPYSKPAVAPAQPAKPVPPPPATAAKPATGLPGMAAPPAPAKPAPAKKPATAMPGSGY</sequence>
<dbReference type="InterPro" id="IPR010994">
    <property type="entry name" value="RuvA_2-like"/>
</dbReference>
<feature type="domain" description="Helix-hairpin-helix DNA-binding motif class 1" evidence="3">
    <location>
        <begin position="61"/>
        <end position="80"/>
    </location>
</feature>
<dbReference type="Proteomes" id="UP000197424">
    <property type="component" value="Chromosome"/>
</dbReference>
<evidence type="ECO:0000256" key="1">
    <source>
        <dbReference type="SAM" id="MobiDB-lite"/>
    </source>
</evidence>
<evidence type="ECO:0000313" key="5">
    <source>
        <dbReference type="Proteomes" id="UP000197424"/>
    </source>
</evidence>
<dbReference type="GO" id="GO:0003677">
    <property type="term" value="F:DNA binding"/>
    <property type="evidence" value="ECO:0007669"/>
    <property type="project" value="InterPro"/>
</dbReference>
<feature type="compositionally biased region" description="Low complexity" evidence="1">
    <location>
        <begin position="90"/>
        <end position="115"/>
    </location>
</feature>
<dbReference type="Gene3D" id="1.10.150.280">
    <property type="entry name" value="AF1531-like domain"/>
    <property type="match status" value="1"/>
</dbReference>
<feature type="compositionally biased region" description="Low complexity" evidence="1">
    <location>
        <begin position="126"/>
        <end position="137"/>
    </location>
</feature>
<dbReference type="EMBL" id="CP022115">
    <property type="protein sequence ID" value="ASJ25385.1"/>
    <property type="molecule type" value="Genomic_DNA"/>
</dbReference>
<feature type="compositionally biased region" description="Low complexity" evidence="1">
    <location>
        <begin position="150"/>
        <end position="161"/>
    </location>
</feature>
<dbReference type="Pfam" id="PF12836">
    <property type="entry name" value="HHH_3"/>
    <property type="match status" value="1"/>
</dbReference>
<feature type="region of interest" description="Disordered" evidence="1">
    <location>
        <begin position="80"/>
        <end position="161"/>
    </location>
</feature>
<dbReference type="InterPro" id="IPR051675">
    <property type="entry name" value="Endo/Exo/Phosphatase_dom_1"/>
</dbReference>
<dbReference type="InterPro" id="IPR003583">
    <property type="entry name" value="Hlx-hairpin-Hlx_DNA-bd_motif"/>
</dbReference>